<gene>
    <name evidence="1" type="ORF">TSPGSL018_18641</name>
</gene>
<evidence type="ECO:0000313" key="1">
    <source>
        <dbReference type="EMBL" id="JAC77039.1"/>
    </source>
</evidence>
<proteinExistence type="predicted"/>
<reference evidence="1" key="1">
    <citation type="submission" date="2014-05" db="EMBL/GenBank/DDBJ databases">
        <title>The transcriptome of the halophilic microalga Tetraselmis sp. GSL018 isolated from the Great Salt Lake, Utah.</title>
        <authorList>
            <person name="Jinkerson R.E."/>
            <person name="D'Adamo S."/>
            <person name="Posewitz M.C."/>
        </authorList>
    </citation>
    <scope>NUCLEOTIDE SEQUENCE</scope>
    <source>
        <strain evidence="1">GSL018</strain>
    </source>
</reference>
<organism evidence="1">
    <name type="scientific">Tetraselmis sp. GSL018</name>
    <dbReference type="NCBI Taxonomy" id="582737"/>
    <lineage>
        <taxon>Eukaryota</taxon>
        <taxon>Viridiplantae</taxon>
        <taxon>Chlorophyta</taxon>
        <taxon>core chlorophytes</taxon>
        <taxon>Chlorodendrophyceae</taxon>
        <taxon>Chlorodendrales</taxon>
        <taxon>Chlorodendraceae</taxon>
        <taxon>Tetraselmis</taxon>
    </lineage>
</organism>
<dbReference type="EMBL" id="GBEZ01008504">
    <property type="protein sequence ID" value="JAC77039.1"/>
    <property type="molecule type" value="Transcribed_RNA"/>
</dbReference>
<accession>A0A061S211</accession>
<sequence length="109" mass="12715">KSGLRANKTLPLRNSRRSRKGVTIVQFLEHKLSFQTDVKSSCKHCHQYRYQPSEKPRLAISLHGPQNARSGRRQEGAVNSKALLHLFVKRFQDRRTGHKYIQYNNKTTK</sequence>
<protein>
    <submittedName>
        <fullName evidence="1">Uncharacterized protein</fullName>
    </submittedName>
</protein>
<dbReference type="AlphaFoldDB" id="A0A061S211"/>
<feature type="non-terminal residue" evidence="1">
    <location>
        <position position="1"/>
    </location>
</feature>
<name>A0A061S211_9CHLO</name>